<accession>A0AAV2ZI17</accession>
<dbReference type="EMBL" id="DAKRPA010000002">
    <property type="protein sequence ID" value="DBA05200.1"/>
    <property type="molecule type" value="Genomic_DNA"/>
</dbReference>
<dbReference type="Proteomes" id="UP001146120">
    <property type="component" value="Unassembled WGS sequence"/>
</dbReference>
<reference evidence="2" key="2">
    <citation type="journal article" date="2023" name="Microbiol Resour">
        <title>Decontamination and Annotation of the Draft Genome Sequence of the Oomycete Lagenidium giganteum ARSEF 373.</title>
        <authorList>
            <person name="Morgan W.R."/>
            <person name="Tartar A."/>
        </authorList>
    </citation>
    <scope>NUCLEOTIDE SEQUENCE</scope>
    <source>
        <strain evidence="2">ARSEF 373</strain>
    </source>
</reference>
<feature type="region of interest" description="Disordered" evidence="1">
    <location>
        <begin position="118"/>
        <end position="137"/>
    </location>
</feature>
<gene>
    <name evidence="2" type="ORF">N0F65_005050</name>
</gene>
<organism evidence="2 3">
    <name type="scientific">Lagenidium giganteum</name>
    <dbReference type="NCBI Taxonomy" id="4803"/>
    <lineage>
        <taxon>Eukaryota</taxon>
        <taxon>Sar</taxon>
        <taxon>Stramenopiles</taxon>
        <taxon>Oomycota</taxon>
        <taxon>Peronosporomycetes</taxon>
        <taxon>Pythiales</taxon>
        <taxon>Pythiaceae</taxon>
    </lineage>
</organism>
<keyword evidence="3" id="KW-1185">Reference proteome</keyword>
<evidence type="ECO:0000313" key="3">
    <source>
        <dbReference type="Proteomes" id="UP001146120"/>
    </source>
</evidence>
<name>A0AAV2ZI17_9STRA</name>
<protein>
    <submittedName>
        <fullName evidence="2">Uncharacterized protein</fullName>
    </submittedName>
</protein>
<comment type="caution">
    <text evidence="2">The sequence shown here is derived from an EMBL/GenBank/DDBJ whole genome shotgun (WGS) entry which is preliminary data.</text>
</comment>
<proteinExistence type="predicted"/>
<reference evidence="2" key="1">
    <citation type="submission" date="2022-11" db="EMBL/GenBank/DDBJ databases">
        <authorList>
            <person name="Morgan W.R."/>
            <person name="Tartar A."/>
        </authorList>
    </citation>
    <scope>NUCLEOTIDE SEQUENCE</scope>
    <source>
        <strain evidence="2">ARSEF 373</strain>
    </source>
</reference>
<evidence type="ECO:0000256" key="1">
    <source>
        <dbReference type="SAM" id="MobiDB-lite"/>
    </source>
</evidence>
<sequence>MLRTLPRHMSDSADDNIAPRYKYWRRLPSNALPVKHKNTVAVVTLSRQGHHKNARVHLDGDVNERREAHAHGGGNAHEDGKALGVVVQRLHVQPDGAHGRGQKAHEPRPALRVDVERHRGRADGRGARHEHAQRQRRVHAHQVLLHVARDAAELEHRAQVPLGLAAEGRRRRGCCLLEHIRGRWRCCCGRCCWCCGRFGCRRCSERSNWTKISSSAVARRSHEGGAKTFSVSTWHGR</sequence>
<dbReference type="AlphaFoldDB" id="A0AAV2ZI17"/>
<evidence type="ECO:0000313" key="2">
    <source>
        <dbReference type="EMBL" id="DBA05200.1"/>
    </source>
</evidence>
<feature type="compositionally biased region" description="Basic and acidic residues" evidence="1">
    <location>
        <begin position="118"/>
        <end position="133"/>
    </location>
</feature>